<feature type="region of interest" description="Disordered" evidence="1">
    <location>
        <begin position="114"/>
        <end position="328"/>
    </location>
</feature>
<accession>A0A9W6Y2R0</accession>
<protein>
    <submittedName>
        <fullName evidence="2">Unnamed protein product</fullName>
    </submittedName>
</protein>
<feature type="compositionally biased region" description="Polar residues" evidence="1">
    <location>
        <begin position="209"/>
        <end position="220"/>
    </location>
</feature>
<feature type="compositionally biased region" description="Acidic residues" evidence="1">
    <location>
        <begin position="125"/>
        <end position="134"/>
    </location>
</feature>
<evidence type="ECO:0000313" key="2">
    <source>
        <dbReference type="EMBL" id="GMF51293.1"/>
    </source>
</evidence>
<name>A0A9W6Y2R0_9STRA</name>
<dbReference type="EMBL" id="BSXT01002860">
    <property type="protein sequence ID" value="GMF51293.1"/>
    <property type="molecule type" value="Genomic_DNA"/>
</dbReference>
<dbReference type="AlphaFoldDB" id="A0A9W6Y2R0"/>
<reference evidence="2" key="1">
    <citation type="submission" date="2023-04" db="EMBL/GenBank/DDBJ databases">
        <title>Phytophthora fragariaefolia NBRC 109709.</title>
        <authorList>
            <person name="Ichikawa N."/>
            <person name="Sato H."/>
            <person name="Tonouchi N."/>
        </authorList>
    </citation>
    <scope>NUCLEOTIDE SEQUENCE</scope>
    <source>
        <strain evidence="2">NBRC 109709</strain>
    </source>
</reference>
<feature type="compositionally biased region" description="Basic and acidic residues" evidence="1">
    <location>
        <begin position="390"/>
        <end position="402"/>
    </location>
</feature>
<dbReference type="OrthoDB" id="145659at2759"/>
<proteinExistence type="predicted"/>
<feature type="compositionally biased region" description="Basic and acidic residues" evidence="1">
    <location>
        <begin position="239"/>
        <end position="292"/>
    </location>
</feature>
<dbReference type="Proteomes" id="UP001165121">
    <property type="component" value="Unassembled WGS sequence"/>
</dbReference>
<feature type="compositionally biased region" description="Polar residues" evidence="1">
    <location>
        <begin position="140"/>
        <end position="162"/>
    </location>
</feature>
<feature type="compositionally biased region" description="Basic and acidic residues" evidence="1">
    <location>
        <begin position="178"/>
        <end position="193"/>
    </location>
</feature>
<organism evidence="2 3">
    <name type="scientific">Phytophthora fragariaefolia</name>
    <dbReference type="NCBI Taxonomy" id="1490495"/>
    <lineage>
        <taxon>Eukaryota</taxon>
        <taxon>Sar</taxon>
        <taxon>Stramenopiles</taxon>
        <taxon>Oomycota</taxon>
        <taxon>Peronosporomycetes</taxon>
        <taxon>Peronosporales</taxon>
        <taxon>Peronosporaceae</taxon>
        <taxon>Phytophthora</taxon>
    </lineage>
</organism>
<feature type="region of interest" description="Disordered" evidence="1">
    <location>
        <begin position="384"/>
        <end position="406"/>
    </location>
</feature>
<keyword evidence="3" id="KW-1185">Reference proteome</keyword>
<gene>
    <name evidence="2" type="ORF">Pfra01_002069400</name>
</gene>
<sequence>MERAAAIAKKAVQQGQRRRERYYNRRVRRHARFKVGDLVWILKPPRGKGVTKLAHQWVGPAKVIRDAGYDNWRVIREDNDDDLLVHSSFMLSYHYPPGQLETVSDRILRDLAEDEEAEVSVNDDASPEDEEPSLADEAANNVSDTSESATGDEQGTLQSNEGVGTGIENRGAVASTGEADREQDQTKGIERAASELSGVGPGVGPPRITTESGPESQSMRPTGRQEALVARPAVSDQSDNTHDNRAKAIKESAPRKRKAPEERNINDGDKCLGGRTDEDRGVPAGGESHREIVAGASRNSTAHEDEAIQSSQNSQGDGEEAPRIASDDLTRVECGADNDSHDERVAGGAARALRGRVATRWVHPMHHLLEEAAEGTVRECKRRKTRNKAGRYEMQHQVEFGRRPGGPTFTEWLSAKEFEDLFEAGKMADDRLAGDGV</sequence>
<evidence type="ECO:0000313" key="3">
    <source>
        <dbReference type="Proteomes" id="UP001165121"/>
    </source>
</evidence>
<evidence type="ECO:0000256" key="1">
    <source>
        <dbReference type="SAM" id="MobiDB-lite"/>
    </source>
</evidence>
<comment type="caution">
    <text evidence="2">The sequence shown here is derived from an EMBL/GenBank/DDBJ whole genome shotgun (WGS) entry which is preliminary data.</text>
</comment>